<dbReference type="Proteomes" id="UP000469215">
    <property type="component" value="Unassembled WGS sequence"/>
</dbReference>
<dbReference type="Gene3D" id="2.60.40.10">
    <property type="entry name" value="Immunoglobulins"/>
    <property type="match status" value="1"/>
</dbReference>
<gene>
    <name evidence="3" type="ORF">GSY69_10640</name>
</gene>
<feature type="compositionally biased region" description="Gly residues" evidence="1">
    <location>
        <begin position="21"/>
        <end position="47"/>
    </location>
</feature>
<feature type="compositionally biased region" description="Basic and acidic residues" evidence="1">
    <location>
        <begin position="7"/>
        <end position="19"/>
    </location>
</feature>
<sequence length="240" mass="25171">MNQCSGSKERPGDNRRPDPGNDGGGGGGNGDRGDGGNNGGGGGGGGQECHRDGSGGVPACLDQPGNPGNPGEPAPPPVPTVTEHDFQSFAIPPSVPHSWPSDWGAAKRRTAFWADAGTKYINVTLLGQAVTVKATPVKYQWDFGDGTRKNSHSPGHRPASLSTAKLFHSYRQPGRVSVRVITTYTGQFRVGSGGWQDIAGTAAVGSSALPLTIYRYHKYLVEDDCAKNPDGPDCRPSRRH</sequence>
<reference evidence="3 4" key="1">
    <citation type="submission" date="2020-01" db="EMBL/GenBank/DDBJ databases">
        <authorList>
            <person name="Deng T."/>
        </authorList>
    </citation>
    <scope>NUCLEOTIDE SEQUENCE [LARGE SCALE GENOMIC DNA]</scope>
    <source>
        <strain evidence="3 4">5221</strain>
    </source>
</reference>
<keyword evidence="4" id="KW-1185">Reference proteome</keyword>
<dbReference type="InterPro" id="IPR035986">
    <property type="entry name" value="PKD_dom_sf"/>
</dbReference>
<proteinExistence type="predicted"/>
<feature type="compositionally biased region" description="Pro residues" evidence="1">
    <location>
        <begin position="70"/>
        <end position="79"/>
    </location>
</feature>
<comment type="caution">
    <text evidence="3">The sequence shown here is derived from an EMBL/GenBank/DDBJ whole genome shotgun (WGS) entry which is preliminary data.</text>
</comment>
<dbReference type="CDD" id="cd00146">
    <property type="entry name" value="PKD"/>
    <property type="match status" value="1"/>
</dbReference>
<protein>
    <recommendedName>
        <fullName evidence="2">PKD domain-containing protein</fullName>
    </recommendedName>
</protein>
<dbReference type="InterPro" id="IPR013783">
    <property type="entry name" value="Ig-like_fold"/>
</dbReference>
<dbReference type="AlphaFoldDB" id="A0A6N9H8W3"/>
<evidence type="ECO:0000313" key="3">
    <source>
        <dbReference type="EMBL" id="MYM20405.1"/>
    </source>
</evidence>
<organism evidence="3 4">
    <name type="scientific">Brevibacterium rongguiense</name>
    <dbReference type="NCBI Taxonomy" id="2695267"/>
    <lineage>
        <taxon>Bacteria</taxon>
        <taxon>Bacillati</taxon>
        <taxon>Actinomycetota</taxon>
        <taxon>Actinomycetes</taxon>
        <taxon>Micrococcales</taxon>
        <taxon>Brevibacteriaceae</taxon>
        <taxon>Brevibacterium</taxon>
    </lineage>
</organism>
<dbReference type="SUPFAM" id="SSF49299">
    <property type="entry name" value="PKD domain"/>
    <property type="match status" value="1"/>
</dbReference>
<dbReference type="PROSITE" id="PS50093">
    <property type="entry name" value="PKD"/>
    <property type="match status" value="1"/>
</dbReference>
<feature type="domain" description="PKD" evidence="2">
    <location>
        <begin position="135"/>
        <end position="183"/>
    </location>
</feature>
<name>A0A6N9H8W3_9MICO</name>
<feature type="region of interest" description="Disordered" evidence="1">
    <location>
        <begin position="1"/>
        <end position="84"/>
    </location>
</feature>
<dbReference type="GO" id="GO:0005975">
    <property type="term" value="P:carbohydrate metabolic process"/>
    <property type="evidence" value="ECO:0007669"/>
    <property type="project" value="UniProtKB-ARBA"/>
</dbReference>
<evidence type="ECO:0000256" key="1">
    <source>
        <dbReference type="SAM" id="MobiDB-lite"/>
    </source>
</evidence>
<dbReference type="RefSeq" id="WP_160953823.1">
    <property type="nucleotide sequence ID" value="NZ_WWEQ01000051.1"/>
</dbReference>
<evidence type="ECO:0000313" key="4">
    <source>
        <dbReference type="Proteomes" id="UP000469215"/>
    </source>
</evidence>
<dbReference type="EMBL" id="WWEQ01000051">
    <property type="protein sequence ID" value="MYM20405.1"/>
    <property type="molecule type" value="Genomic_DNA"/>
</dbReference>
<dbReference type="InterPro" id="IPR000601">
    <property type="entry name" value="PKD_dom"/>
</dbReference>
<evidence type="ECO:0000259" key="2">
    <source>
        <dbReference type="PROSITE" id="PS50093"/>
    </source>
</evidence>
<accession>A0A6N9H8W3</accession>